<dbReference type="Gene3D" id="3.40.50.300">
    <property type="entry name" value="P-loop containing nucleotide triphosphate hydrolases"/>
    <property type="match status" value="1"/>
</dbReference>
<evidence type="ECO:0000313" key="12">
    <source>
        <dbReference type="EMBL" id="HJB98424.1"/>
    </source>
</evidence>
<dbReference type="InterPro" id="IPR017871">
    <property type="entry name" value="ABC_transporter-like_CS"/>
</dbReference>
<evidence type="ECO:0000259" key="11">
    <source>
        <dbReference type="PROSITE" id="PS50929"/>
    </source>
</evidence>
<dbReference type="CDD" id="cd18548">
    <property type="entry name" value="ABC_6TM_Tm287_like"/>
    <property type="match status" value="1"/>
</dbReference>
<keyword evidence="7 9" id="KW-1133">Transmembrane helix</keyword>
<protein>
    <submittedName>
        <fullName evidence="12">ABC transporter ATP-binding protein/permease</fullName>
    </submittedName>
</protein>
<dbReference type="GO" id="GO:0015421">
    <property type="term" value="F:ABC-type oligopeptide transporter activity"/>
    <property type="evidence" value="ECO:0007669"/>
    <property type="project" value="TreeGrafter"/>
</dbReference>
<dbReference type="Pfam" id="PF00664">
    <property type="entry name" value="ABC_membrane"/>
    <property type="match status" value="1"/>
</dbReference>
<evidence type="ECO:0000256" key="8">
    <source>
        <dbReference type="ARBA" id="ARBA00023136"/>
    </source>
</evidence>
<dbReference type="PROSITE" id="PS50893">
    <property type="entry name" value="ABC_TRANSPORTER_2"/>
    <property type="match status" value="1"/>
</dbReference>
<feature type="domain" description="ABC transmembrane type-1" evidence="11">
    <location>
        <begin position="263"/>
        <end position="505"/>
    </location>
</feature>
<comment type="caution">
    <text evidence="12">The sequence shown here is derived from an EMBL/GenBank/DDBJ whole genome shotgun (WGS) entry which is preliminary data.</text>
</comment>
<dbReference type="SUPFAM" id="SSF90123">
    <property type="entry name" value="ABC transporter transmembrane region"/>
    <property type="match status" value="1"/>
</dbReference>
<keyword evidence="4 9" id="KW-0812">Transmembrane</keyword>
<feature type="transmembrane region" description="Helical" evidence="9">
    <location>
        <begin position="446"/>
        <end position="470"/>
    </location>
</feature>
<name>A0A9D2MWB6_9FIRM</name>
<dbReference type="GO" id="GO:0005524">
    <property type="term" value="F:ATP binding"/>
    <property type="evidence" value="ECO:0007669"/>
    <property type="project" value="UniProtKB-KW"/>
</dbReference>
<organism evidence="12 13">
    <name type="scientific">Candidatus Acutalibacter pullicola</name>
    <dbReference type="NCBI Taxonomy" id="2838417"/>
    <lineage>
        <taxon>Bacteria</taxon>
        <taxon>Bacillati</taxon>
        <taxon>Bacillota</taxon>
        <taxon>Clostridia</taxon>
        <taxon>Eubacteriales</taxon>
        <taxon>Acutalibacteraceae</taxon>
        <taxon>Acutalibacter</taxon>
    </lineage>
</organism>
<dbReference type="GO" id="GO:0005886">
    <property type="term" value="C:plasma membrane"/>
    <property type="evidence" value="ECO:0007669"/>
    <property type="project" value="UniProtKB-SubCell"/>
</dbReference>
<reference evidence="12" key="1">
    <citation type="journal article" date="2021" name="PeerJ">
        <title>Extensive microbial diversity within the chicken gut microbiome revealed by metagenomics and culture.</title>
        <authorList>
            <person name="Gilroy R."/>
            <person name="Ravi A."/>
            <person name="Getino M."/>
            <person name="Pursley I."/>
            <person name="Horton D.L."/>
            <person name="Alikhan N.F."/>
            <person name="Baker D."/>
            <person name="Gharbi K."/>
            <person name="Hall N."/>
            <person name="Watson M."/>
            <person name="Adriaenssens E.M."/>
            <person name="Foster-Nyarko E."/>
            <person name="Jarju S."/>
            <person name="Secka A."/>
            <person name="Antonio M."/>
            <person name="Oren A."/>
            <person name="Chaudhuri R.R."/>
            <person name="La Ragione R."/>
            <person name="Hildebrand F."/>
            <person name="Pallen M.J."/>
        </authorList>
    </citation>
    <scope>NUCLEOTIDE SEQUENCE</scope>
    <source>
        <strain evidence="12">CHK185-1770</strain>
    </source>
</reference>
<dbReference type="PROSITE" id="PS00211">
    <property type="entry name" value="ABC_TRANSPORTER_1"/>
    <property type="match status" value="1"/>
</dbReference>
<feature type="transmembrane region" description="Helical" evidence="9">
    <location>
        <begin position="362"/>
        <end position="385"/>
    </location>
</feature>
<accession>A0A9D2MWB6</accession>
<dbReference type="SUPFAM" id="SSF52540">
    <property type="entry name" value="P-loop containing nucleoside triphosphate hydrolases"/>
    <property type="match status" value="1"/>
</dbReference>
<dbReference type="EMBL" id="DWXG01000057">
    <property type="protein sequence ID" value="HJB98424.1"/>
    <property type="molecule type" value="Genomic_DNA"/>
</dbReference>
<dbReference type="InterPro" id="IPR036640">
    <property type="entry name" value="ABC1_TM_sf"/>
</dbReference>
<dbReference type="InterPro" id="IPR039421">
    <property type="entry name" value="Type_1_exporter"/>
</dbReference>
<evidence type="ECO:0000259" key="10">
    <source>
        <dbReference type="PROSITE" id="PS50893"/>
    </source>
</evidence>
<dbReference type="InterPro" id="IPR003593">
    <property type="entry name" value="AAA+_ATPase"/>
</dbReference>
<dbReference type="Gene3D" id="1.20.1560.10">
    <property type="entry name" value="ABC transporter type 1, transmembrane domain"/>
    <property type="match status" value="1"/>
</dbReference>
<feature type="domain" description="ABC transporter" evidence="10">
    <location>
        <begin position="539"/>
        <end position="774"/>
    </location>
</feature>
<keyword evidence="2" id="KW-0813">Transport</keyword>
<reference evidence="12" key="2">
    <citation type="submission" date="2021-04" db="EMBL/GenBank/DDBJ databases">
        <authorList>
            <person name="Gilroy R."/>
        </authorList>
    </citation>
    <scope>NUCLEOTIDE SEQUENCE</scope>
    <source>
        <strain evidence="12">CHK185-1770</strain>
    </source>
</reference>
<dbReference type="GO" id="GO:0016887">
    <property type="term" value="F:ATP hydrolysis activity"/>
    <property type="evidence" value="ECO:0007669"/>
    <property type="project" value="InterPro"/>
</dbReference>
<feature type="transmembrane region" description="Helical" evidence="9">
    <location>
        <begin position="264"/>
        <end position="285"/>
    </location>
</feature>
<evidence type="ECO:0000256" key="9">
    <source>
        <dbReference type="SAM" id="Phobius"/>
    </source>
</evidence>
<dbReference type="InterPro" id="IPR011527">
    <property type="entry name" value="ABC1_TM_dom"/>
</dbReference>
<keyword evidence="5" id="KW-0547">Nucleotide-binding</keyword>
<dbReference type="FunFam" id="3.40.50.300:FF:000854">
    <property type="entry name" value="Multidrug ABC transporter ATP-binding protein"/>
    <property type="match status" value="1"/>
</dbReference>
<comment type="subcellular location">
    <subcellularLocation>
        <location evidence="1">Cell membrane</location>
        <topology evidence="1">Multi-pass membrane protein</topology>
    </subcellularLocation>
</comment>
<proteinExistence type="predicted"/>
<dbReference type="AlphaFoldDB" id="A0A9D2MWB6"/>
<sequence length="782" mass="84854">MKVILRYLKPFGGVVVLCLLLLFGQAACDLSLPNKMSDMVNVGIQQGGIEAGAPDALRAEGLSLLEAFLSPEDSAQLEASYNRIEPGSSEAQRLSQEIPLLREQAVAVLREDVTQEDRPALDQIYSRAGYSMLLYLQGENTQAELAQAAQSLAQAQGIPGIDGTSQEAGALYETEQPAFGQGQDLSSLDFSQGLEDVDMETLYQLTPLLSLVPQESLEAARESAAASDSMLGEQVGVTLTRLFYQELGWDMEAIQSQYIVNRGLQMLGIALLGAIATVLVGFFSARMAASVGRQLRHDLFQKVESFGSGEFDKFSTASLITRTTNDVQQVQMLITMGVRMLCYAPIMGIGGIVFAVGKSVSLSWLIAVAVVVLLGLIVVALAVALPKFKSLQKLIDRLNLVSREHLSGMLVVRAFGNEAYEERRFDKANRDLAETNRFVQRVMSTLMPAMTLVMNLLTVLIVWVGGHAIAESTLQIGDMMAFIQYAMQIIMAFLMIAVLFILVPRASVSAGRIQEVLDAPLAIADPAQPQVLEHPQGLVEFHDVSFQYHDAESHVLEHISFTAKPGETTAIIGATGAGKSTLVNLIPRFYEVTEGSITVDGVDVRQLAQKDLRAMIGYVPQKGMLFSGTVASNLRYGKEDAGGQELQEALTTAQAADFVAEMEEGTESPISQGGTNVSGGQRQRLSIARALVRKAPIYIFDDSFSALDFKTDAALRKALARDTAGATVLLVAQRVSTIMHAQQILVLDEGRLVGKGTHKELLRTCPAYREIAESQLRKEELE</sequence>
<feature type="transmembrane region" description="Helical" evidence="9">
    <location>
        <begin position="338"/>
        <end position="356"/>
    </location>
</feature>
<dbReference type="InterPro" id="IPR027417">
    <property type="entry name" value="P-loop_NTPase"/>
</dbReference>
<evidence type="ECO:0000313" key="13">
    <source>
        <dbReference type="Proteomes" id="UP000826793"/>
    </source>
</evidence>
<evidence type="ECO:0000256" key="7">
    <source>
        <dbReference type="ARBA" id="ARBA00022989"/>
    </source>
</evidence>
<dbReference type="Pfam" id="PF00005">
    <property type="entry name" value="ABC_tran"/>
    <property type="match status" value="1"/>
</dbReference>
<keyword evidence="8 9" id="KW-0472">Membrane</keyword>
<dbReference type="PANTHER" id="PTHR43394">
    <property type="entry name" value="ATP-DEPENDENT PERMEASE MDL1, MITOCHONDRIAL"/>
    <property type="match status" value="1"/>
</dbReference>
<evidence type="ECO:0000256" key="3">
    <source>
        <dbReference type="ARBA" id="ARBA00022475"/>
    </source>
</evidence>
<dbReference type="Proteomes" id="UP000826793">
    <property type="component" value="Unassembled WGS sequence"/>
</dbReference>
<evidence type="ECO:0000256" key="4">
    <source>
        <dbReference type="ARBA" id="ARBA00022692"/>
    </source>
</evidence>
<evidence type="ECO:0000256" key="2">
    <source>
        <dbReference type="ARBA" id="ARBA00022448"/>
    </source>
</evidence>
<dbReference type="SMART" id="SM00382">
    <property type="entry name" value="AAA"/>
    <property type="match status" value="1"/>
</dbReference>
<gene>
    <name evidence="12" type="ORF">H9710_07585</name>
</gene>
<dbReference type="PROSITE" id="PS50929">
    <property type="entry name" value="ABC_TM1F"/>
    <property type="match status" value="1"/>
</dbReference>
<evidence type="ECO:0000256" key="6">
    <source>
        <dbReference type="ARBA" id="ARBA00022840"/>
    </source>
</evidence>
<dbReference type="PANTHER" id="PTHR43394:SF1">
    <property type="entry name" value="ATP-BINDING CASSETTE SUB-FAMILY B MEMBER 10, MITOCHONDRIAL"/>
    <property type="match status" value="1"/>
</dbReference>
<feature type="transmembrane region" description="Helical" evidence="9">
    <location>
        <begin position="482"/>
        <end position="503"/>
    </location>
</feature>
<keyword evidence="6 12" id="KW-0067">ATP-binding</keyword>
<evidence type="ECO:0000256" key="5">
    <source>
        <dbReference type="ARBA" id="ARBA00022741"/>
    </source>
</evidence>
<dbReference type="InterPro" id="IPR003439">
    <property type="entry name" value="ABC_transporter-like_ATP-bd"/>
</dbReference>
<evidence type="ECO:0000256" key="1">
    <source>
        <dbReference type="ARBA" id="ARBA00004651"/>
    </source>
</evidence>
<keyword evidence="3" id="KW-1003">Cell membrane</keyword>